<organism evidence="4 5">
    <name type="scientific">Gracilibacillus salinarum</name>
    <dbReference type="NCBI Taxonomy" id="2932255"/>
    <lineage>
        <taxon>Bacteria</taxon>
        <taxon>Bacillati</taxon>
        <taxon>Bacillota</taxon>
        <taxon>Bacilli</taxon>
        <taxon>Bacillales</taxon>
        <taxon>Bacillaceae</taxon>
        <taxon>Gracilibacillus</taxon>
    </lineage>
</organism>
<dbReference type="NCBIfam" id="TIGR01777">
    <property type="entry name" value="yfcH"/>
    <property type="match status" value="1"/>
</dbReference>
<dbReference type="Pfam" id="PF01370">
    <property type="entry name" value="Epimerase"/>
    <property type="match status" value="1"/>
</dbReference>
<dbReference type="RefSeq" id="WP_244742547.1">
    <property type="nucleotide sequence ID" value="NZ_CP095071.1"/>
</dbReference>
<sequence>MNIAIAGGSGYVGKNLTSALTNNGDNVYILTRNPDQHHNQKKVTYVGWLNEEYQPEKQLPAIDVIVNLAGDSLFGYWTKTKKDKIFQSRINATYALIDLIKKMNTKPEVLINASAVGYFGTSQEQTFTEFSEEKGHDFLAEVTQAWEQTAIEARSYGVRTVIARLGVILGKEGALPLMAMPFRLFIGGKIGSGRQWVSWIHIDDVVGLIRFAMDNKKVNKSFHLTAPQPVQNKQLARTLASVLSRPNWFPTPKFLLQTVLGDMSILVVDGQKVIPEKALDFGYDFHYPTIETALKEIYE</sequence>
<gene>
    <name evidence="4" type="ORF">MUN87_18175</name>
</gene>
<dbReference type="Proteomes" id="UP000831537">
    <property type="component" value="Chromosome"/>
</dbReference>
<reference evidence="4 5" key="1">
    <citation type="submission" date="2022-04" db="EMBL/GenBank/DDBJ databases">
        <title>Gracilibacillus sp. isolated from saltern.</title>
        <authorList>
            <person name="Won M."/>
            <person name="Lee C.-M."/>
            <person name="Woen H.-Y."/>
            <person name="Kwon S.-W."/>
        </authorList>
    </citation>
    <scope>NUCLEOTIDE SEQUENCE [LARGE SCALE GENOMIC DNA]</scope>
    <source>
        <strain evidence="4 5">SSPM10-3</strain>
    </source>
</reference>
<feature type="domain" description="DUF1731" evidence="3">
    <location>
        <begin position="251"/>
        <end position="297"/>
    </location>
</feature>
<dbReference type="SUPFAM" id="SSF51735">
    <property type="entry name" value="NAD(P)-binding Rossmann-fold domains"/>
    <property type="match status" value="1"/>
</dbReference>
<feature type="domain" description="NAD-dependent epimerase/dehydratase" evidence="2">
    <location>
        <begin position="3"/>
        <end position="217"/>
    </location>
</feature>
<evidence type="ECO:0000256" key="1">
    <source>
        <dbReference type="ARBA" id="ARBA00009353"/>
    </source>
</evidence>
<evidence type="ECO:0000259" key="3">
    <source>
        <dbReference type="Pfam" id="PF08338"/>
    </source>
</evidence>
<accession>A0ABY4GK91</accession>
<dbReference type="CDD" id="cd05242">
    <property type="entry name" value="SDR_a8"/>
    <property type="match status" value="1"/>
</dbReference>
<evidence type="ECO:0000313" key="4">
    <source>
        <dbReference type="EMBL" id="UOQ84585.1"/>
    </source>
</evidence>
<dbReference type="Pfam" id="PF08338">
    <property type="entry name" value="DUF1731"/>
    <property type="match status" value="1"/>
</dbReference>
<dbReference type="PANTHER" id="PTHR11092:SF0">
    <property type="entry name" value="EPIMERASE FAMILY PROTEIN SDR39U1"/>
    <property type="match status" value="1"/>
</dbReference>
<dbReference type="InterPro" id="IPR013549">
    <property type="entry name" value="DUF1731"/>
</dbReference>
<dbReference type="InterPro" id="IPR036291">
    <property type="entry name" value="NAD(P)-bd_dom_sf"/>
</dbReference>
<dbReference type="Gene3D" id="3.40.50.720">
    <property type="entry name" value="NAD(P)-binding Rossmann-like Domain"/>
    <property type="match status" value="1"/>
</dbReference>
<dbReference type="InterPro" id="IPR010099">
    <property type="entry name" value="SDR39U1"/>
</dbReference>
<dbReference type="PANTHER" id="PTHR11092">
    <property type="entry name" value="SUGAR NUCLEOTIDE EPIMERASE RELATED"/>
    <property type="match status" value="1"/>
</dbReference>
<evidence type="ECO:0000259" key="2">
    <source>
        <dbReference type="Pfam" id="PF01370"/>
    </source>
</evidence>
<evidence type="ECO:0000313" key="5">
    <source>
        <dbReference type="Proteomes" id="UP000831537"/>
    </source>
</evidence>
<protein>
    <submittedName>
        <fullName evidence="4">TIGR01777 family oxidoreductase</fullName>
    </submittedName>
</protein>
<comment type="similarity">
    <text evidence="1">Belongs to the NAD(P)-dependent epimerase/dehydratase family. SDR39U1 subfamily.</text>
</comment>
<dbReference type="InterPro" id="IPR001509">
    <property type="entry name" value="Epimerase_deHydtase"/>
</dbReference>
<dbReference type="EMBL" id="CP095071">
    <property type="protein sequence ID" value="UOQ84585.1"/>
    <property type="molecule type" value="Genomic_DNA"/>
</dbReference>
<keyword evidence="5" id="KW-1185">Reference proteome</keyword>
<proteinExistence type="inferred from homology"/>
<name>A0ABY4GK91_9BACI</name>